<dbReference type="AlphaFoldDB" id="A0ABD5V2C8"/>
<proteinExistence type="predicted"/>
<organism evidence="2 3">
    <name type="scientific">Halalkalicoccus tibetensis</name>
    <dbReference type="NCBI Taxonomy" id="175632"/>
    <lineage>
        <taxon>Archaea</taxon>
        <taxon>Methanobacteriati</taxon>
        <taxon>Methanobacteriota</taxon>
        <taxon>Stenosarchaea group</taxon>
        <taxon>Halobacteria</taxon>
        <taxon>Halobacteriales</taxon>
        <taxon>Halococcaceae</taxon>
        <taxon>Halalkalicoccus</taxon>
    </lineage>
</organism>
<gene>
    <name evidence="2" type="ORF">ACFQGH_01670</name>
</gene>
<keyword evidence="3" id="KW-1185">Reference proteome</keyword>
<dbReference type="PANTHER" id="PTHR46211:SF14">
    <property type="entry name" value="GLYCEROPHOSPHODIESTER PHOSPHODIESTERASE"/>
    <property type="match status" value="1"/>
</dbReference>
<dbReference type="RefSeq" id="WP_340602391.1">
    <property type="nucleotide sequence ID" value="NZ_JBBMXV010000001.1"/>
</dbReference>
<evidence type="ECO:0000259" key="1">
    <source>
        <dbReference type="PROSITE" id="PS51704"/>
    </source>
</evidence>
<accession>A0ABD5V2C8</accession>
<reference evidence="2 3" key="1">
    <citation type="journal article" date="2019" name="Int. J. Syst. Evol. Microbiol.">
        <title>The Global Catalogue of Microorganisms (GCM) 10K type strain sequencing project: providing services to taxonomists for standard genome sequencing and annotation.</title>
        <authorList>
            <consortium name="The Broad Institute Genomics Platform"/>
            <consortium name="The Broad Institute Genome Sequencing Center for Infectious Disease"/>
            <person name="Wu L."/>
            <person name="Ma J."/>
        </authorList>
    </citation>
    <scope>NUCLEOTIDE SEQUENCE [LARGE SCALE GENOMIC DNA]</scope>
    <source>
        <strain evidence="2 3">CGMCC 1.3240</strain>
    </source>
</reference>
<dbReference type="Proteomes" id="UP001596312">
    <property type="component" value="Unassembled WGS sequence"/>
</dbReference>
<dbReference type="EMBL" id="JBHSXQ010000001">
    <property type="protein sequence ID" value="MFC6903901.1"/>
    <property type="molecule type" value="Genomic_DNA"/>
</dbReference>
<evidence type="ECO:0000313" key="2">
    <source>
        <dbReference type="EMBL" id="MFC6903901.1"/>
    </source>
</evidence>
<dbReference type="Pfam" id="PF03009">
    <property type="entry name" value="GDPD"/>
    <property type="match status" value="1"/>
</dbReference>
<dbReference type="CDD" id="cd08556">
    <property type="entry name" value="GDPD"/>
    <property type="match status" value="1"/>
</dbReference>
<dbReference type="SUPFAM" id="SSF51695">
    <property type="entry name" value="PLC-like phosphodiesterases"/>
    <property type="match status" value="1"/>
</dbReference>
<sequence length="267" mass="27987">MATGRSIDPLWAAESVRVSVPETAPSLIAHRGFAGEYPENTAAAIRAAAAAADWVEIDCRPTADGAIAVFHDHRLDRCTPLSGPVSEVGSEALFSTPVDGGGTVLSLPTALSLVPAEVGVVLDLKGRSGESPTGEPEDWGWIDRVVEVARDAPNPTLASTFWEGALSTVDGRLPTAYLFADDVEEAFTVAERHGCRAIHPPSELIAGTPFAARDAPDDLLSRAEERGLAVNVWTVTGRHEAAALAERGVDGLIADYGDVLAPRALPP</sequence>
<dbReference type="InterPro" id="IPR030395">
    <property type="entry name" value="GP_PDE_dom"/>
</dbReference>
<dbReference type="InterPro" id="IPR017946">
    <property type="entry name" value="PLC-like_Pdiesterase_TIM-brl"/>
</dbReference>
<name>A0ABD5V2C8_9EURY</name>
<comment type="caution">
    <text evidence="2">The sequence shown here is derived from an EMBL/GenBank/DDBJ whole genome shotgun (WGS) entry which is preliminary data.</text>
</comment>
<dbReference type="Gene3D" id="3.20.20.190">
    <property type="entry name" value="Phosphatidylinositol (PI) phosphodiesterase"/>
    <property type="match status" value="1"/>
</dbReference>
<evidence type="ECO:0000313" key="3">
    <source>
        <dbReference type="Proteomes" id="UP001596312"/>
    </source>
</evidence>
<protein>
    <submittedName>
        <fullName evidence="2">Glycerophosphodiester phosphodiesterase</fullName>
    </submittedName>
</protein>
<dbReference type="PROSITE" id="PS51704">
    <property type="entry name" value="GP_PDE"/>
    <property type="match status" value="1"/>
</dbReference>
<feature type="domain" description="GP-PDE" evidence="1">
    <location>
        <begin position="25"/>
        <end position="264"/>
    </location>
</feature>
<dbReference type="PANTHER" id="PTHR46211">
    <property type="entry name" value="GLYCEROPHOSPHORYL DIESTER PHOSPHODIESTERASE"/>
    <property type="match status" value="1"/>
</dbReference>